<evidence type="ECO:0000259" key="9">
    <source>
        <dbReference type="PROSITE" id="PS50175"/>
    </source>
</evidence>
<feature type="transmembrane region" description="Helical" evidence="8">
    <location>
        <begin position="362"/>
        <end position="378"/>
    </location>
</feature>
<evidence type="ECO:0000256" key="7">
    <source>
        <dbReference type="ARBA" id="ARBA00023136"/>
    </source>
</evidence>
<dbReference type="Gene3D" id="2.60.120.260">
    <property type="entry name" value="Galactose-binding domain-like"/>
    <property type="match status" value="1"/>
</dbReference>
<keyword evidence="4" id="KW-0808">Transferase</keyword>
<dbReference type="EMBL" id="MPTB01000068">
    <property type="protein sequence ID" value="OMD37501.1"/>
    <property type="molecule type" value="Genomic_DNA"/>
</dbReference>
<evidence type="ECO:0000256" key="2">
    <source>
        <dbReference type="ARBA" id="ARBA00022475"/>
    </source>
</evidence>
<evidence type="ECO:0000256" key="6">
    <source>
        <dbReference type="ARBA" id="ARBA00022989"/>
    </source>
</evidence>
<evidence type="ECO:0000256" key="5">
    <source>
        <dbReference type="ARBA" id="ARBA00022692"/>
    </source>
</evidence>
<evidence type="ECO:0000256" key="3">
    <source>
        <dbReference type="ARBA" id="ARBA00022676"/>
    </source>
</evidence>
<dbReference type="InterPro" id="IPR050297">
    <property type="entry name" value="LipidA_mod_glycosyltrf_83"/>
</dbReference>
<keyword evidence="7 8" id="KW-0472">Membrane</keyword>
<feature type="transmembrane region" description="Helical" evidence="8">
    <location>
        <begin position="219"/>
        <end position="239"/>
    </location>
</feature>
<proteinExistence type="predicted"/>
<dbReference type="SUPFAM" id="SSF49785">
    <property type="entry name" value="Galactose-binding domain-like"/>
    <property type="match status" value="1"/>
</dbReference>
<name>A0ABX3GUD4_PAEBO</name>
<evidence type="ECO:0000256" key="4">
    <source>
        <dbReference type="ARBA" id="ARBA00022679"/>
    </source>
</evidence>
<feature type="transmembrane region" description="Helical" evidence="8">
    <location>
        <begin position="89"/>
        <end position="117"/>
    </location>
</feature>
<evidence type="ECO:0000256" key="1">
    <source>
        <dbReference type="ARBA" id="ARBA00004651"/>
    </source>
</evidence>
<feature type="transmembrane region" description="Helical" evidence="8">
    <location>
        <begin position="123"/>
        <end position="141"/>
    </location>
</feature>
<accession>A0ABX3GUD4</accession>
<keyword evidence="6 8" id="KW-1133">Transmembrane helix</keyword>
<evidence type="ECO:0000313" key="10">
    <source>
        <dbReference type="EMBL" id="OMD37501.1"/>
    </source>
</evidence>
<keyword evidence="5 8" id="KW-0812">Transmembrane</keyword>
<feature type="transmembrane region" description="Helical" evidence="8">
    <location>
        <begin position="20"/>
        <end position="37"/>
    </location>
</feature>
<feature type="transmembrane region" description="Helical" evidence="8">
    <location>
        <begin position="385"/>
        <end position="404"/>
    </location>
</feature>
<feature type="transmembrane region" description="Helical" evidence="8">
    <location>
        <begin position="337"/>
        <end position="356"/>
    </location>
</feature>
<reference evidence="10 11" key="1">
    <citation type="submission" date="2016-10" db="EMBL/GenBank/DDBJ databases">
        <title>Paenibacillus species isolates.</title>
        <authorList>
            <person name="Beno S.M."/>
        </authorList>
    </citation>
    <scope>NUCLEOTIDE SEQUENCE [LARGE SCALE GENOMIC DNA]</scope>
    <source>
        <strain evidence="10 11">FSL H7-0744</strain>
    </source>
</reference>
<keyword evidence="3" id="KW-0328">Glycosyltransferase</keyword>
<feature type="transmembrane region" description="Helical" evidence="8">
    <location>
        <begin position="187"/>
        <end position="210"/>
    </location>
</feature>
<dbReference type="Proteomes" id="UP000187412">
    <property type="component" value="Unassembled WGS sequence"/>
</dbReference>
<evidence type="ECO:0000256" key="8">
    <source>
        <dbReference type="SAM" id="Phobius"/>
    </source>
</evidence>
<keyword evidence="11" id="KW-1185">Reference proteome</keyword>
<feature type="transmembrane region" description="Helical" evidence="8">
    <location>
        <begin position="305"/>
        <end position="325"/>
    </location>
</feature>
<dbReference type="PROSITE" id="PS50175">
    <property type="entry name" value="ASP_PROT_RETROV"/>
    <property type="match status" value="1"/>
</dbReference>
<feature type="domain" description="Peptidase A2" evidence="9">
    <location>
        <begin position="571"/>
        <end position="609"/>
    </location>
</feature>
<comment type="caution">
    <text evidence="10">The sequence shown here is derived from an EMBL/GenBank/DDBJ whole genome shotgun (WGS) entry which is preliminary data.</text>
</comment>
<keyword evidence="2" id="KW-1003">Cell membrane</keyword>
<comment type="subcellular location">
    <subcellularLocation>
        <location evidence="1">Cell membrane</location>
        <topology evidence="1">Multi-pass membrane protein</topology>
    </subcellularLocation>
</comment>
<dbReference type="RefSeq" id="WP_076114269.1">
    <property type="nucleotide sequence ID" value="NZ_MPTB01000068.1"/>
</dbReference>
<dbReference type="Pfam" id="PF13231">
    <property type="entry name" value="PMT_2"/>
    <property type="match status" value="1"/>
</dbReference>
<protein>
    <recommendedName>
        <fullName evidence="9">Peptidase A2 domain-containing protein</fullName>
    </recommendedName>
</protein>
<gene>
    <name evidence="10" type="ORF">BSK56_31165</name>
</gene>
<evidence type="ECO:0000313" key="11">
    <source>
        <dbReference type="Proteomes" id="UP000187412"/>
    </source>
</evidence>
<dbReference type="PANTHER" id="PTHR33908">
    <property type="entry name" value="MANNOSYLTRANSFERASE YKCB-RELATED"/>
    <property type="match status" value="1"/>
</dbReference>
<sequence>MLSGIVNRAYSSWKNNPWPLLIFLLGAIVRVIYIGSIPPGLNQDEASIGYDAYAILHYGIDRNGVHLPIHLISWGSGQNALYAYLSLPFLLLFGLTPLSVRAVSIVMGLLGMLFFYLIMRQLFPSKVAGLAAMFFIAINPWHIMMSRWALESNLLPTLVCIAVYFGLKSFRSAKWTYGFTIMLALSLYAYGTAYFFVPLFALGTALLLLYSRALKLRTLLWNSALLILLALPIFLFVVINRYEQPGIATPFFSIPKLTMPRVEEVSSVFSGQLLQTAADNFSAFGKILLSGSDGLPWNSISPYGYAYPIALPFAIAGLLVMIHTLRTRGREGIPHAVVLLWLSLAILMAFITSVNINRINIIFYPLILLVAAGFTWLYQKLKIAGILSALAFTILFGSFTNAYFREFPGRIGPAFYDSLGEAIQYASEHSTEDVYITDEINMPYIFVLFYERINPHDFLESVVYVNPGAAFQQVSAFGRYRFGKPDVVTGNSAYLFRNGTPLPEAVTGEGTVKHFAYYSVLLVKEYADGGTPLDTTADKEFSNGGFEEGAAGWSFSEGTGVASNNPGAGTYLAYLDAGGDKSVVQAFTAPTEPGEYKLSAMVSAGGEGGKIGLRVNGIVQAEAELTKGDEYHQITLPPVALNQGDRAEIFITGGNGWINIDEVRLER</sequence>
<dbReference type="InterPro" id="IPR001995">
    <property type="entry name" value="Peptidase_A2_cat"/>
</dbReference>
<organism evidence="10 11">
    <name type="scientific">Paenibacillus borealis</name>
    <dbReference type="NCBI Taxonomy" id="160799"/>
    <lineage>
        <taxon>Bacteria</taxon>
        <taxon>Bacillati</taxon>
        <taxon>Bacillota</taxon>
        <taxon>Bacilli</taxon>
        <taxon>Bacillales</taxon>
        <taxon>Paenibacillaceae</taxon>
        <taxon>Paenibacillus</taxon>
    </lineage>
</organism>
<dbReference type="PANTHER" id="PTHR33908:SF3">
    <property type="entry name" value="UNDECAPRENYL PHOSPHATE-ALPHA-4-AMINO-4-DEOXY-L-ARABINOSE ARABINOSYL TRANSFERASE"/>
    <property type="match status" value="1"/>
</dbReference>
<dbReference type="InterPro" id="IPR038731">
    <property type="entry name" value="RgtA/B/C-like"/>
</dbReference>
<dbReference type="InterPro" id="IPR008979">
    <property type="entry name" value="Galactose-bd-like_sf"/>
</dbReference>